<keyword evidence="3" id="KW-1185">Reference proteome</keyword>
<dbReference type="AlphaFoldDB" id="A0A7C8IIF4"/>
<comment type="caution">
    <text evidence="2">The sequence shown here is derived from an EMBL/GenBank/DDBJ whole genome shotgun (WGS) entry which is preliminary data.</text>
</comment>
<dbReference type="GO" id="GO:0004843">
    <property type="term" value="F:cysteine-type deubiquitinase activity"/>
    <property type="evidence" value="ECO:0007669"/>
    <property type="project" value="InterPro"/>
</dbReference>
<protein>
    <recommendedName>
        <fullName evidence="1">USP domain-containing protein</fullName>
    </recommendedName>
</protein>
<dbReference type="InterPro" id="IPR001394">
    <property type="entry name" value="Peptidase_C19_UCH"/>
</dbReference>
<evidence type="ECO:0000313" key="2">
    <source>
        <dbReference type="EMBL" id="KAF2877213.1"/>
    </source>
</evidence>
<dbReference type="EMBL" id="JAADJZ010000002">
    <property type="protein sequence ID" value="KAF2877213.1"/>
    <property type="molecule type" value="Genomic_DNA"/>
</dbReference>
<dbReference type="OrthoDB" id="289038at2759"/>
<sequence length="340" mass="39054">MEPLSTPSPPRSPRDEEKAIFELSNQMDQLAMDSYHPCSDEAEQWLERVVEYIRKRSLALEPKGTDITVDPYPLRRMISHLCSSDFNGKSEQDPADWLREVFNCLSTSYTWKQFDERFPIHPLISALFRVEKEFASTESDWMLSLRPPQHFLTTVTEASQTTSQQQITVTDLINHAFRPEVVSTGCPAREKATSVQKLWYGLARLPEHLILRFDRTPFSNKISVSGTNKLGYHVAVEPELDLAILAGGIEKRSLYKIRTVIQHRGSTMDSGHYFAFTHNDEAVRLIRAGTSSYTRRVSAETSYLAFYERIGDWGHRLFCKTLFRNAQRWDEYLGDCSSTG</sequence>
<dbReference type="InterPro" id="IPR038765">
    <property type="entry name" value="Papain-like_cys_pep_sf"/>
</dbReference>
<dbReference type="InterPro" id="IPR028889">
    <property type="entry name" value="USP"/>
</dbReference>
<dbReference type="Proteomes" id="UP000481861">
    <property type="component" value="Unassembled WGS sequence"/>
</dbReference>
<gene>
    <name evidence="2" type="ORF">BDV95DRAFT_589826</name>
</gene>
<feature type="domain" description="USP" evidence="1">
    <location>
        <begin position="21"/>
        <end position="310"/>
    </location>
</feature>
<dbReference type="SUPFAM" id="SSF54001">
    <property type="entry name" value="Cysteine proteinases"/>
    <property type="match status" value="1"/>
</dbReference>
<reference evidence="2 3" key="1">
    <citation type="submission" date="2020-01" db="EMBL/GenBank/DDBJ databases">
        <authorList>
            <consortium name="DOE Joint Genome Institute"/>
            <person name="Haridas S."/>
            <person name="Albert R."/>
            <person name="Binder M."/>
            <person name="Bloem J."/>
            <person name="Labutti K."/>
            <person name="Salamov A."/>
            <person name="Andreopoulos B."/>
            <person name="Baker S.E."/>
            <person name="Barry K."/>
            <person name="Bills G."/>
            <person name="Bluhm B.H."/>
            <person name="Cannon C."/>
            <person name="Castanera R."/>
            <person name="Culley D.E."/>
            <person name="Daum C."/>
            <person name="Ezra D."/>
            <person name="Gonzalez J.B."/>
            <person name="Henrissat B."/>
            <person name="Kuo A."/>
            <person name="Liang C."/>
            <person name="Lipzen A."/>
            <person name="Lutzoni F."/>
            <person name="Magnuson J."/>
            <person name="Mondo S."/>
            <person name="Nolan M."/>
            <person name="Ohm R."/>
            <person name="Pangilinan J."/>
            <person name="Park H.-J.H."/>
            <person name="Ramirez L."/>
            <person name="Alfaro M."/>
            <person name="Sun H."/>
            <person name="Tritt A."/>
            <person name="Yoshinaga Y."/>
            <person name="Zwiers L.-H.L."/>
            <person name="Turgeon B.G."/>
            <person name="Goodwin S.B."/>
            <person name="Spatafora J.W."/>
            <person name="Crous P.W."/>
            <person name="Grigoriev I.V."/>
        </authorList>
    </citation>
    <scope>NUCLEOTIDE SEQUENCE [LARGE SCALE GENOMIC DNA]</scope>
    <source>
        <strain evidence="2 3">CBS 611.86</strain>
    </source>
</reference>
<dbReference type="InterPro" id="IPR050164">
    <property type="entry name" value="Peptidase_C19"/>
</dbReference>
<dbReference type="CDD" id="cd02257">
    <property type="entry name" value="Peptidase_C19"/>
    <property type="match status" value="1"/>
</dbReference>
<dbReference type="GO" id="GO:0005829">
    <property type="term" value="C:cytosol"/>
    <property type="evidence" value="ECO:0007669"/>
    <property type="project" value="TreeGrafter"/>
</dbReference>
<name>A0A7C8IIF4_9PLEO</name>
<evidence type="ECO:0000259" key="1">
    <source>
        <dbReference type="PROSITE" id="PS50235"/>
    </source>
</evidence>
<proteinExistence type="predicted"/>
<evidence type="ECO:0000313" key="3">
    <source>
        <dbReference type="Proteomes" id="UP000481861"/>
    </source>
</evidence>
<dbReference type="PROSITE" id="PS50235">
    <property type="entry name" value="USP_3"/>
    <property type="match status" value="1"/>
</dbReference>
<dbReference type="GO" id="GO:0005634">
    <property type="term" value="C:nucleus"/>
    <property type="evidence" value="ECO:0007669"/>
    <property type="project" value="TreeGrafter"/>
</dbReference>
<dbReference type="Pfam" id="PF00443">
    <property type="entry name" value="UCH"/>
    <property type="match status" value="1"/>
</dbReference>
<dbReference type="GO" id="GO:0016579">
    <property type="term" value="P:protein deubiquitination"/>
    <property type="evidence" value="ECO:0007669"/>
    <property type="project" value="InterPro"/>
</dbReference>
<dbReference type="PANTHER" id="PTHR24006">
    <property type="entry name" value="UBIQUITIN CARBOXYL-TERMINAL HYDROLASE"/>
    <property type="match status" value="1"/>
</dbReference>
<dbReference type="Gene3D" id="3.90.70.10">
    <property type="entry name" value="Cysteine proteinases"/>
    <property type="match status" value="1"/>
</dbReference>
<organism evidence="2 3">
    <name type="scientific">Massariosphaeria phaeospora</name>
    <dbReference type="NCBI Taxonomy" id="100035"/>
    <lineage>
        <taxon>Eukaryota</taxon>
        <taxon>Fungi</taxon>
        <taxon>Dikarya</taxon>
        <taxon>Ascomycota</taxon>
        <taxon>Pezizomycotina</taxon>
        <taxon>Dothideomycetes</taxon>
        <taxon>Pleosporomycetidae</taxon>
        <taxon>Pleosporales</taxon>
        <taxon>Pleosporales incertae sedis</taxon>
        <taxon>Massariosphaeria</taxon>
    </lineage>
</organism>
<accession>A0A7C8IIF4</accession>